<dbReference type="Pfam" id="PF02112">
    <property type="entry name" value="PDEase_II"/>
    <property type="match status" value="3"/>
</dbReference>
<organism evidence="2 3">
    <name type="scientific">Phlyctema vagabunda</name>
    <dbReference type="NCBI Taxonomy" id="108571"/>
    <lineage>
        <taxon>Eukaryota</taxon>
        <taxon>Fungi</taxon>
        <taxon>Dikarya</taxon>
        <taxon>Ascomycota</taxon>
        <taxon>Pezizomycotina</taxon>
        <taxon>Leotiomycetes</taxon>
        <taxon>Helotiales</taxon>
        <taxon>Dermateaceae</taxon>
        <taxon>Phlyctema</taxon>
    </lineage>
</organism>
<dbReference type="InterPro" id="IPR036866">
    <property type="entry name" value="RibonucZ/Hydroxyglut_hydro"/>
</dbReference>
<comment type="caution">
    <text evidence="2">The sequence shown here is derived from an EMBL/GenBank/DDBJ whole genome shotgun (WGS) entry which is preliminary data.</text>
</comment>
<evidence type="ECO:0000256" key="1">
    <source>
        <dbReference type="SAM" id="MobiDB-lite"/>
    </source>
</evidence>
<dbReference type="PANTHER" id="PTHR28283:SF1">
    <property type="entry name" value="3',5'-CYCLIC-NUCLEOTIDE PHOSPHODIESTERASE 1"/>
    <property type="match status" value="1"/>
</dbReference>
<feature type="region of interest" description="Disordered" evidence="1">
    <location>
        <begin position="372"/>
        <end position="426"/>
    </location>
</feature>
<sequence length="490" mass="52965">MVHGKVPALQVIVLGSGGGPREDNTTAFLVRSTALQWSKGSVLAVDAGVQLAAIARILEPYLPEDDVRPAKLTGGPFEGLEIPHSSADANAAYITGTLVDTYLITHPHLDHISGFVVNTASLSGSRPKRLAGLPATILAFKTHIFNNIIWPNLSDENNGAGLVTYMRLVDGGSPAADEGYLELCEGLAVKTWGVSHGHCIEGHSHRAMNTNLHAVSGNLDGVAPSQTEPSPMRRSISRESPNSYQHRNRRGSGVNYTSGNVYQVVEQREVKCVYDSSAHFIRDMATGQEVLIFGDVEPDSLSLDPRNGRIWLDAAPRIVSGKLRAIFIECSYDDSRDDSILFGHMAPRHLAAEFKALAAVVAAYKGDTQEIKLGKRKRPSNGNSIKEQPASYRRSPRLGGSPVPGMRSAAASPLSQPPDAEPQAAQTSIPIHLVERPLRGLKIVIVHVKSRLDDGPDEGDTILDQLNEYEAEMKLGCEFIISRVGQSLYL</sequence>
<accession>A0ABR4PRJ9</accession>
<protein>
    <submittedName>
        <fullName evidence="2">cAMP phosphodiesterase class-II</fullName>
    </submittedName>
</protein>
<dbReference type="Gene3D" id="3.60.15.10">
    <property type="entry name" value="Ribonuclease Z/Hydroxyacylglutathione hydrolase-like"/>
    <property type="match status" value="1"/>
</dbReference>
<dbReference type="SUPFAM" id="SSF56281">
    <property type="entry name" value="Metallo-hydrolase/oxidoreductase"/>
    <property type="match status" value="1"/>
</dbReference>
<evidence type="ECO:0000313" key="3">
    <source>
        <dbReference type="Proteomes" id="UP001629113"/>
    </source>
</evidence>
<dbReference type="EMBL" id="JBFCZG010000002">
    <property type="protein sequence ID" value="KAL3425955.1"/>
    <property type="molecule type" value="Genomic_DNA"/>
</dbReference>
<evidence type="ECO:0000313" key="2">
    <source>
        <dbReference type="EMBL" id="KAL3425955.1"/>
    </source>
</evidence>
<feature type="region of interest" description="Disordered" evidence="1">
    <location>
        <begin position="216"/>
        <end position="251"/>
    </location>
</feature>
<keyword evidence="3" id="KW-1185">Reference proteome</keyword>
<dbReference type="InterPro" id="IPR000396">
    <property type="entry name" value="Pdiesterase2"/>
</dbReference>
<dbReference type="PRINTS" id="PR00388">
    <property type="entry name" value="PDIESTERASE2"/>
</dbReference>
<reference evidence="2 3" key="1">
    <citation type="submission" date="2024-06" db="EMBL/GenBank/DDBJ databases">
        <title>Complete genome of Phlyctema vagabunda strain 19-DSS-EL-015.</title>
        <authorList>
            <person name="Fiorenzani C."/>
        </authorList>
    </citation>
    <scope>NUCLEOTIDE SEQUENCE [LARGE SCALE GENOMIC DNA]</scope>
    <source>
        <strain evidence="2 3">19-DSS-EL-015</strain>
    </source>
</reference>
<name>A0ABR4PRJ9_9HELO</name>
<dbReference type="PANTHER" id="PTHR28283">
    <property type="entry name" value="3',5'-CYCLIC-NUCLEOTIDE PHOSPHODIESTERASE 1"/>
    <property type="match status" value="1"/>
</dbReference>
<proteinExistence type="predicted"/>
<dbReference type="CDD" id="cd07735">
    <property type="entry name" value="class_II_PDE_MBL-fold"/>
    <property type="match status" value="1"/>
</dbReference>
<gene>
    <name evidence="2" type="ORF">PVAG01_02746</name>
</gene>
<dbReference type="Proteomes" id="UP001629113">
    <property type="component" value="Unassembled WGS sequence"/>
</dbReference>